<feature type="region of interest" description="Disordered" evidence="1">
    <location>
        <begin position="1"/>
        <end position="22"/>
    </location>
</feature>
<feature type="compositionally biased region" description="Basic and acidic residues" evidence="1">
    <location>
        <begin position="7"/>
        <end position="22"/>
    </location>
</feature>
<dbReference type="OrthoDB" id="70932at2759"/>
<dbReference type="Pfam" id="PF03457">
    <property type="entry name" value="HA"/>
    <property type="match status" value="4"/>
</dbReference>
<dbReference type="AlphaFoldDB" id="A0A1E7FMJ1"/>
<dbReference type="Gene3D" id="6.10.140.530">
    <property type="match status" value="4"/>
</dbReference>
<dbReference type="InParanoid" id="A0A1E7FMJ1"/>
<evidence type="ECO:0000313" key="4">
    <source>
        <dbReference type="Proteomes" id="UP000095751"/>
    </source>
</evidence>
<organism evidence="3 4">
    <name type="scientific">Fragilariopsis cylindrus CCMP1102</name>
    <dbReference type="NCBI Taxonomy" id="635003"/>
    <lineage>
        <taxon>Eukaryota</taxon>
        <taxon>Sar</taxon>
        <taxon>Stramenopiles</taxon>
        <taxon>Ochrophyta</taxon>
        <taxon>Bacillariophyta</taxon>
        <taxon>Bacillariophyceae</taxon>
        <taxon>Bacillariophycidae</taxon>
        <taxon>Bacillariales</taxon>
        <taxon>Bacillariaceae</taxon>
        <taxon>Fragilariopsis</taxon>
    </lineage>
</organism>
<feature type="domain" description="Helicase-associated" evidence="2">
    <location>
        <begin position="201"/>
        <end position="257"/>
    </location>
</feature>
<dbReference type="InterPro" id="IPR005114">
    <property type="entry name" value="Helicase_assoc"/>
</dbReference>
<feature type="domain" description="Helicase-associated" evidence="2">
    <location>
        <begin position="131"/>
        <end position="192"/>
    </location>
</feature>
<protein>
    <recommendedName>
        <fullName evidence="2">Helicase-associated domain-containing protein</fullName>
    </recommendedName>
</protein>
<name>A0A1E7FMJ1_9STRA</name>
<sequence>MFSLLEQYKEREGDCDVPRNHKEDEKNLGSWLNAQRLDKKKGRLDAKRESGLDEIGVVWDVLSQKWETMFALLLQYNNREGDCNVPSRHIEDGTNLGWWLKKQRADKKRGTLDIVKEKQLEDVGIVWNVYEHEWDRTINILMQYKNREGDCNVPYDHEEDGKKLGWWLSNKRQDKKRGILDTIKEKQLEELGIVWDVLEYGWDEFSKLLIQYKNREGDCNVPRDHKEDGKNLGDWFSRQNYGKLSEVRQERLREIGVIWDNPRIRTK</sequence>
<dbReference type="KEGG" id="fcy:FRACYDRAFT_182350"/>
<dbReference type="PANTHER" id="PTHR33418">
    <property type="entry name" value="HELICASE-ASSOCIATED"/>
    <property type="match status" value="1"/>
</dbReference>
<reference evidence="3 4" key="1">
    <citation type="submission" date="2016-09" db="EMBL/GenBank/DDBJ databases">
        <title>Extensive genetic diversity and differential bi-allelic expression allows diatom success in the polar Southern Ocean.</title>
        <authorList>
            <consortium name="DOE Joint Genome Institute"/>
            <person name="Mock T."/>
            <person name="Otillar R.P."/>
            <person name="Strauss J."/>
            <person name="Dupont C."/>
            <person name="Frickenhaus S."/>
            <person name="Maumus F."/>
            <person name="Mcmullan M."/>
            <person name="Sanges R."/>
            <person name="Schmutz J."/>
            <person name="Toseland A."/>
            <person name="Valas R."/>
            <person name="Veluchamy A."/>
            <person name="Ward B.J."/>
            <person name="Allen A."/>
            <person name="Barry K."/>
            <person name="Falciatore A."/>
            <person name="Ferrante M."/>
            <person name="Fortunato A.E."/>
            <person name="Gloeckner G."/>
            <person name="Gruber A."/>
            <person name="Hipkin R."/>
            <person name="Janech M."/>
            <person name="Kroth P."/>
            <person name="Leese F."/>
            <person name="Lindquist E."/>
            <person name="Lyon B.R."/>
            <person name="Martin J."/>
            <person name="Mayer C."/>
            <person name="Parker M."/>
            <person name="Quesneville H."/>
            <person name="Raymond J."/>
            <person name="Uhlig C."/>
            <person name="Valentin K.U."/>
            <person name="Worden A.Z."/>
            <person name="Armbrust E.V."/>
            <person name="Bowler C."/>
            <person name="Green B."/>
            <person name="Moulton V."/>
            <person name="Van Oosterhout C."/>
            <person name="Grigoriev I."/>
        </authorList>
    </citation>
    <scope>NUCLEOTIDE SEQUENCE [LARGE SCALE GENOMIC DNA]</scope>
    <source>
        <strain evidence="3 4">CCMP1102</strain>
    </source>
</reference>
<evidence type="ECO:0000259" key="2">
    <source>
        <dbReference type="Pfam" id="PF03457"/>
    </source>
</evidence>
<dbReference type="PANTHER" id="PTHR33418:SF1">
    <property type="entry name" value="HELICASE-ASSOCIATED DOMAIN-CONTAINING PROTEIN"/>
    <property type="match status" value="1"/>
</dbReference>
<feature type="domain" description="Helicase-associated" evidence="2">
    <location>
        <begin position="63"/>
        <end position="124"/>
    </location>
</feature>
<feature type="domain" description="Helicase-associated" evidence="2">
    <location>
        <begin position="1"/>
        <end position="57"/>
    </location>
</feature>
<evidence type="ECO:0000313" key="3">
    <source>
        <dbReference type="EMBL" id="OEU19344.1"/>
    </source>
</evidence>
<dbReference type="EMBL" id="KV784355">
    <property type="protein sequence ID" value="OEU19344.1"/>
    <property type="molecule type" value="Genomic_DNA"/>
</dbReference>
<gene>
    <name evidence="3" type="ORF">FRACYDRAFT_182350</name>
</gene>
<keyword evidence="4" id="KW-1185">Reference proteome</keyword>
<accession>A0A1E7FMJ1</accession>
<evidence type="ECO:0000256" key="1">
    <source>
        <dbReference type="SAM" id="MobiDB-lite"/>
    </source>
</evidence>
<proteinExistence type="predicted"/>
<dbReference type="Proteomes" id="UP000095751">
    <property type="component" value="Unassembled WGS sequence"/>
</dbReference>